<feature type="binding site" evidence="11">
    <location>
        <position position="96"/>
    </location>
    <ligand>
        <name>Zn(2+)</name>
        <dbReference type="ChEBI" id="CHEBI:29105"/>
    </ligand>
</feature>
<dbReference type="GO" id="GO:0003700">
    <property type="term" value="F:DNA-binding transcription factor activity"/>
    <property type="evidence" value="ECO:0007669"/>
    <property type="project" value="InterPro"/>
</dbReference>
<comment type="caution">
    <text evidence="13">The sequence shown here is derived from an EMBL/GenBank/DDBJ whole genome shotgun (WGS) entry which is preliminary data.</text>
</comment>
<keyword evidence="14" id="KW-1185">Reference proteome</keyword>
<organism evidence="13 14">
    <name type="scientific">Planotetraspora thailandica</name>
    <dbReference type="NCBI Taxonomy" id="487172"/>
    <lineage>
        <taxon>Bacteria</taxon>
        <taxon>Bacillati</taxon>
        <taxon>Actinomycetota</taxon>
        <taxon>Actinomycetes</taxon>
        <taxon>Streptosporangiales</taxon>
        <taxon>Streptosporangiaceae</taxon>
        <taxon>Planotetraspora</taxon>
    </lineage>
</organism>
<dbReference type="GO" id="GO:0000976">
    <property type="term" value="F:transcription cis-regulatory region binding"/>
    <property type="evidence" value="ECO:0007669"/>
    <property type="project" value="TreeGrafter"/>
</dbReference>
<evidence type="ECO:0000256" key="7">
    <source>
        <dbReference type="ARBA" id="ARBA00022833"/>
    </source>
</evidence>
<dbReference type="CDD" id="cd07153">
    <property type="entry name" value="Fur_like"/>
    <property type="match status" value="1"/>
</dbReference>
<evidence type="ECO:0000256" key="9">
    <source>
        <dbReference type="ARBA" id="ARBA00023125"/>
    </source>
</evidence>
<dbReference type="InterPro" id="IPR036390">
    <property type="entry name" value="WH_DNA-bd_sf"/>
</dbReference>
<dbReference type="Proteomes" id="UP000605992">
    <property type="component" value="Unassembled WGS sequence"/>
</dbReference>
<dbReference type="AlphaFoldDB" id="A0A8J4DF55"/>
<evidence type="ECO:0000256" key="12">
    <source>
        <dbReference type="PIRSR" id="PIRSR602481-2"/>
    </source>
</evidence>
<evidence type="ECO:0000256" key="2">
    <source>
        <dbReference type="ARBA" id="ARBA00007957"/>
    </source>
</evidence>
<evidence type="ECO:0000313" key="13">
    <source>
        <dbReference type="EMBL" id="GII59281.1"/>
    </source>
</evidence>
<dbReference type="Gene3D" id="3.30.1490.190">
    <property type="match status" value="1"/>
</dbReference>
<accession>A0A8J4DF55</accession>
<keyword evidence="12" id="KW-0408">Iron</keyword>
<evidence type="ECO:0000256" key="8">
    <source>
        <dbReference type="ARBA" id="ARBA00023015"/>
    </source>
</evidence>
<evidence type="ECO:0000256" key="5">
    <source>
        <dbReference type="ARBA" id="ARBA00022491"/>
    </source>
</evidence>
<keyword evidence="6 11" id="KW-0479">Metal-binding</keyword>
<keyword evidence="7 11" id="KW-0862">Zinc</keyword>
<feature type="binding site" evidence="12">
    <location>
        <position position="128"/>
    </location>
    <ligand>
        <name>Fe cation</name>
        <dbReference type="ChEBI" id="CHEBI:24875"/>
    </ligand>
</feature>
<dbReference type="SUPFAM" id="SSF46785">
    <property type="entry name" value="Winged helix' DNA-binding domain"/>
    <property type="match status" value="1"/>
</dbReference>
<keyword evidence="10" id="KW-0804">Transcription</keyword>
<gene>
    <name evidence="13" type="primary">fur</name>
    <name evidence="13" type="ORF">Pth03_76700</name>
</gene>
<dbReference type="GO" id="GO:0005829">
    <property type="term" value="C:cytosol"/>
    <property type="evidence" value="ECO:0007669"/>
    <property type="project" value="TreeGrafter"/>
</dbReference>
<dbReference type="GO" id="GO:1900376">
    <property type="term" value="P:regulation of secondary metabolite biosynthetic process"/>
    <property type="evidence" value="ECO:0007669"/>
    <property type="project" value="TreeGrafter"/>
</dbReference>
<dbReference type="Gene3D" id="1.10.10.10">
    <property type="entry name" value="Winged helix-like DNA-binding domain superfamily/Winged helix DNA-binding domain"/>
    <property type="match status" value="1"/>
</dbReference>
<dbReference type="RefSeq" id="WP_203949342.1">
    <property type="nucleotide sequence ID" value="NZ_BOOR01000082.1"/>
</dbReference>
<evidence type="ECO:0000256" key="3">
    <source>
        <dbReference type="ARBA" id="ARBA00011738"/>
    </source>
</evidence>
<dbReference type="InterPro" id="IPR043135">
    <property type="entry name" value="Fur_C"/>
</dbReference>
<comment type="subunit">
    <text evidence="3">Homodimer.</text>
</comment>
<feature type="binding site" evidence="12">
    <location>
        <position position="111"/>
    </location>
    <ligand>
        <name>Fe cation</name>
        <dbReference type="ChEBI" id="CHEBI:24875"/>
    </ligand>
</feature>
<protein>
    <submittedName>
        <fullName evidence="13">Transcriptional repressor</fullName>
    </submittedName>
</protein>
<reference evidence="13" key="1">
    <citation type="submission" date="2021-01" db="EMBL/GenBank/DDBJ databases">
        <title>Whole genome shotgun sequence of Planotetraspora thailandica NBRC 104271.</title>
        <authorList>
            <person name="Komaki H."/>
            <person name="Tamura T."/>
        </authorList>
    </citation>
    <scope>NUCLEOTIDE SEQUENCE</scope>
    <source>
        <strain evidence="13">NBRC 104271</strain>
    </source>
</reference>
<keyword evidence="9" id="KW-0238">DNA-binding</keyword>
<comment type="subcellular location">
    <subcellularLocation>
        <location evidence="1">Cytoplasm</location>
    </subcellularLocation>
</comment>
<dbReference type="EMBL" id="BOOR01000082">
    <property type="protein sequence ID" value="GII59281.1"/>
    <property type="molecule type" value="Genomic_DNA"/>
</dbReference>
<feature type="binding site" evidence="11">
    <location>
        <position position="136"/>
    </location>
    <ligand>
        <name>Zn(2+)</name>
        <dbReference type="ChEBI" id="CHEBI:29105"/>
    </ligand>
</feature>
<comment type="similarity">
    <text evidence="2">Belongs to the Fur family.</text>
</comment>
<evidence type="ECO:0000256" key="10">
    <source>
        <dbReference type="ARBA" id="ARBA00023163"/>
    </source>
</evidence>
<dbReference type="GO" id="GO:0045892">
    <property type="term" value="P:negative regulation of DNA-templated transcription"/>
    <property type="evidence" value="ECO:0007669"/>
    <property type="project" value="TreeGrafter"/>
</dbReference>
<evidence type="ECO:0000256" key="11">
    <source>
        <dbReference type="PIRSR" id="PIRSR602481-1"/>
    </source>
</evidence>
<dbReference type="Pfam" id="PF01475">
    <property type="entry name" value="FUR"/>
    <property type="match status" value="1"/>
</dbReference>
<dbReference type="PANTHER" id="PTHR33202">
    <property type="entry name" value="ZINC UPTAKE REGULATION PROTEIN"/>
    <property type="match status" value="1"/>
</dbReference>
<evidence type="ECO:0000256" key="6">
    <source>
        <dbReference type="ARBA" id="ARBA00022723"/>
    </source>
</evidence>
<name>A0A8J4DF55_9ACTN</name>
<dbReference type="PANTHER" id="PTHR33202:SF2">
    <property type="entry name" value="FERRIC UPTAKE REGULATION PROTEIN"/>
    <property type="match status" value="1"/>
</dbReference>
<evidence type="ECO:0000256" key="1">
    <source>
        <dbReference type="ARBA" id="ARBA00004496"/>
    </source>
</evidence>
<dbReference type="InterPro" id="IPR036388">
    <property type="entry name" value="WH-like_DNA-bd_sf"/>
</dbReference>
<feature type="binding site" evidence="11">
    <location>
        <position position="99"/>
    </location>
    <ligand>
        <name>Zn(2+)</name>
        <dbReference type="ChEBI" id="CHEBI:29105"/>
    </ligand>
</feature>
<dbReference type="InterPro" id="IPR002481">
    <property type="entry name" value="FUR"/>
</dbReference>
<comment type="cofactor">
    <cofactor evidence="11">
        <name>Zn(2+)</name>
        <dbReference type="ChEBI" id="CHEBI:29105"/>
    </cofactor>
    <text evidence="11">Binds 1 zinc ion per subunit.</text>
</comment>
<evidence type="ECO:0000313" key="14">
    <source>
        <dbReference type="Proteomes" id="UP000605992"/>
    </source>
</evidence>
<feature type="binding site" evidence="11">
    <location>
        <position position="139"/>
    </location>
    <ligand>
        <name>Zn(2+)</name>
        <dbReference type="ChEBI" id="CHEBI:29105"/>
    </ligand>
</feature>
<keyword evidence="8" id="KW-0805">Transcription regulation</keyword>
<comment type="cofactor">
    <cofactor evidence="12">
        <name>Mn(2+)</name>
        <dbReference type="ChEBI" id="CHEBI:29035"/>
    </cofactor>
    <cofactor evidence="12">
        <name>Fe(2+)</name>
        <dbReference type="ChEBI" id="CHEBI:29033"/>
    </cofactor>
    <text evidence="12">Binds 1 Mn(2+) or Fe(2+) ion per subunit.</text>
</comment>
<sequence length="155" mass="17016">MSCRNAEQLARALPAGRQTRQRGAVLHVLVDCPDFVSAQQLHALITADGIGVGLTTVYRLLRELETYGQVDVVRDDVGERLYRIRPFGRHRHYLVCRSCGRSEPVDADAVEAWVDRIGEAAGFDAIEHTVELSGICAACRTTTPPVADEGEPSCR</sequence>
<keyword evidence="5" id="KW-0678">Repressor</keyword>
<keyword evidence="4" id="KW-0963">Cytoplasm</keyword>
<evidence type="ECO:0000256" key="4">
    <source>
        <dbReference type="ARBA" id="ARBA00022490"/>
    </source>
</evidence>
<proteinExistence type="inferred from homology"/>
<dbReference type="GO" id="GO:0008270">
    <property type="term" value="F:zinc ion binding"/>
    <property type="evidence" value="ECO:0007669"/>
    <property type="project" value="TreeGrafter"/>
</dbReference>